<protein>
    <recommendedName>
        <fullName evidence="9">VWFD domain-containing protein</fullName>
    </recommendedName>
</protein>
<dbReference type="AlphaFoldDB" id="A0A433TN51"/>
<dbReference type="InterPro" id="IPR014853">
    <property type="entry name" value="VWF/SSPO/ZAN-like_Cys-rich_dom"/>
</dbReference>
<keyword evidence="1 3" id="KW-1015">Disulfide bond</keyword>
<proteinExistence type="predicted"/>
<dbReference type="InterPro" id="IPR000742">
    <property type="entry name" value="EGF"/>
</dbReference>
<sequence length="786" mass="84679">MGVSVPLLSKTLLLLLVWLVNFQSVQSLLRIDRSHFCNARTGKKVYEDHLCADLMDLLTVKGLHFERFKAESAPTFKDTGAVCTFSRLEASSGKDCCRGWAGVNCDIAVCEPSCQHGKCVDTGKSITAPPECQCDPLYKGKGCEEETSQLTEELRFCYAGGDCHGTILGGGVAMPITRCCEDLGGTTWGSQDQSHGCTPCSPGSPECILKDGVVESVASGGTATCMASGDIYRTLDGVVFKYHSVCAVGMLITDALRIYTVSRCDPVDRSTCSKDVIIEIEATTYTLTSTTLTVHDGSDSISFDISKLVHNRPTAVNNKGTVNLKYDALQETTSVSIEAFDVIVQVDADGTFILVVREDSPLKASVQGVCGNMDGDYADELALQTAVGAQKVFEKFKKDSIACGSSVQTCPPNLEDDANEACSALSTAFTECHKAVTINDYLERCRSYYCASMTAPGGGPQAAQKAVCNVLSSYNKVCTMITGTATMWRTPQLCPKNCPAPYVFTSRMRKCPIMCGLSPMSYTRSECYSSMRFSGCDCPLGMARLNDTCVAPTDCQCVADNGKFYSKGAAIVSGDHCQSCICGEYGLWQCTPSPDRCSATCSINQGRLVKTFDGKLYAIGNSCGTLQLAKSPEIDIQMETSTCTQSGNGVHVCPTFISVTYRGKTSTLDISVEGVSIVNGYSPNVYIRQVSRHIYVVDVRGGNARIFVNLDGTVHLKMKTSLYKNKLVGLCGNMDGNKDNDFTTYSQASVNGQAFLEVFTSCPTVTYTELSPVPMNPLCHVEDRRG</sequence>
<keyword evidence="2" id="KW-0325">Glycoprotein</keyword>
<dbReference type="Gene3D" id="2.10.25.10">
    <property type="entry name" value="Laminin"/>
    <property type="match status" value="1"/>
</dbReference>
<dbReference type="SMART" id="SM00216">
    <property type="entry name" value="VWD"/>
    <property type="match status" value="2"/>
</dbReference>
<gene>
    <name evidence="7" type="ORF">EGW08_009298</name>
</gene>
<feature type="domain" description="VWFD" evidence="6">
    <location>
        <begin position="223"/>
        <end position="423"/>
    </location>
</feature>
<evidence type="ECO:0000256" key="3">
    <source>
        <dbReference type="PROSITE-ProRule" id="PRU00076"/>
    </source>
</evidence>
<feature type="signal peptide" evidence="4">
    <location>
        <begin position="1"/>
        <end position="27"/>
    </location>
</feature>
<keyword evidence="3" id="KW-0245">EGF-like domain</keyword>
<feature type="domain" description="EGF-like" evidence="5">
    <location>
        <begin position="106"/>
        <end position="144"/>
    </location>
</feature>
<reference evidence="7 8" key="1">
    <citation type="submission" date="2019-01" db="EMBL/GenBank/DDBJ databases">
        <title>A draft genome assembly of the solar-powered sea slug Elysia chlorotica.</title>
        <authorList>
            <person name="Cai H."/>
            <person name="Li Q."/>
            <person name="Fang X."/>
            <person name="Li J."/>
            <person name="Curtis N.E."/>
            <person name="Altenburger A."/>
            <person name="Shibata T."/>
            <person name="Feng M."/>
            <person name="Maeda T."/>
            <person name="Schwartz J.A."/>
            <person name="Shigenobu S."/>
            <person name="Lundholm N."/>
            <person name="Nishiyama T."/>
            <person name="Yang H."/>
            <person name="Hasebe M."/>
            <person name="Li S."/>
            <person name="Pierce S.K."/>
            <person name="Wang J."/>
        </authorList>
    </citation>
    <scope>NUCLEOTIDE SEQUENCE [LARGE SCALE GENOMIC DNA]</scope>
    <source>
        <strain evidence="7">EC2010</strain>
        <tissue evidence="7">Whole organism of an adult</tissue>
    </source>
</reference>
<keyword evidence="4" id="KW-0732">Signal</keyword>
<evidence type="ECO:0008006" key="9">
    <source>
        <dbReference type="Google" id="ProtNLM"/>
    </source>
</evidence>
<feature type="disulfide bond" evidence="3">
    <location>
        <begin position="134"/>
        <end position="143"/>
    </location>
</feature>
<feature type="chain" id="PRO_5019451168" description="VWFD domain-containing protein" evidence="4">
    <location>
        <begin position="28"/>
        <end position="786"/>
    </location>
</feature>
<dbReference type="PANTHER" id="PTHR11339">
    <property type="entry name" value="EXTRACELLULAR MATRIX GLYCOPROTEIN RELATED"/>
    <property type="match status" value="1"/>
</dbReference>
<evidence type="ECO:0000259" key="5">
    <source>
        <dbReference type="PROSITE" id="PS50026"/>
    </source>
</evidence>
<dbReference type="PROSITE" id="PS00022">
    <property type="entry name" value="EGF_1"/>
    <property type="match status" value="1"/>
</dbReference>
<dbReference type="PROSITE" id="PS50026">
    <property type="entry name" value="EGF_3"/>
    <property type="match status" value="1"/>
</dbReference>
<dbReference type="InterPro" id="IPR001846">
    <property type="entry name" value="VWF_type-D"/>
</dbReference>
<keyword evidence="8" id="KW-1185">Reference proteome</keyword>
<organism evidence="7 8">
    <name type="scientific">Elysia chlorotica</name>
    <name type="common">Eastern emerald elysia</name>
    <name type="synonym">Sea slug</name>
    <dbReference type="NCBI Taxonomy" id="188477"/>
    <lineage>
        <taxon>Eukaryota</taxon>
        <taxon>Metazoa</taxon>
        <taxon>Spiralia</taxon>
        <taxon>Lophotrochozoa</taxon>
        <taxon>Mollusca</taxon>
        <taxon>Gastropoda</taxon>
        <taxon>Heterobranchia</taxon>
        <taxon>Euthyneura</taxon>
        <taxon>Panpulmonata</taxon>
        <taxon>Sacoglossa</taxon>
        <taxon>Placobranchoidea</taxon>
        <taxon>Plakobranchidae</taxon>
        <taxon>Elysia</taxon>
    </lineage>
</organism>
<dbReference type="Pfam" id="PF08742">
    <property type="entry name" value="C8"/>
    <property type="match status" value="1"/>
</dbReference>
<dbReference type="PANTHER" id="PTHR11339:SF395">
    <property type="entry name" value="GH18 DOMAIN-CONTAINING PROTEIN"/>
    <property type="match status" value="1"/>
</dbReference>
<evidence type="ECO:0000256" key="2">
    <source>
        <dbReference type="ARBA" id="ARBA00023180"/>
    </source>
</evidence>
<dbReference type="SMART" id="SM00832">
    <property type="entry name" value="C8"/>
    <property type="match status" value="1"/>
</dbReference>
<evidence type="ECO:0000313" key="8">
    <source>
        <dbReference type="Proteomes" id="UP000271974"/>
    </source>
</evidence>
<comment type="caution">
    <text evidence="7">The sequence shown here is derived from an EMBL/GenBank/DDBJ whole genome shotgun (WGS) entry which is preliminary data.</text>
</comment>
<dbReference type="Pfam" id="PF00094">
    <property type="entry name" value="VWD"/>
    <property type="match status" value="2"/>
</dbReference>
<comment type="caution">
    <text evidence="3">Lacks conserved residue(s) required for the propagation of feature annotation.</text>
</comment>
<dbReference type="Proteomes" id="UP000271974">
    <property type="component" value="Unassembled WGS sequence"/>
</dbReference>
<feature type="domain" description="VWFD" evidence="6">
    <location>
        <begin position="599"/>
        <end position="772"/>
    </location>
</feature>
<evidence type="ECO:0000256" key="1">
    <source>
        <dbReference type="ARBA" id="ARBA00023157"/>
    </source>
</evidence>
<accession>A0A433TN51</accession>
<evidence type="ECO:0000256" key="4">
    <source>
        <dbReference type="SAM" id="SignalP"/>
    </source>
</evidence>
<dbReference type="SUPFAM" id="SSF57567">
    <property type="entry name" value="Serine protease inhibitors"/>
    <property type="match status" value="1"/>
</dbReference>
<evidence type="ECO:0000259" key="6">
    <source>
        <dbReference type="PROSITE" id="PS51233"/>
    </source>
</evidence>
<dbReference type="STRING" id="188477.A0A433TN51"/>
<dbReference type="EMBL" id="RQTK01000264">
    <property type="protein sequence ID" value="RUS82961.1"/>
    <property type="molecule type" value="Genomic_DNA"/>
</dbReference>
<name>A0A433TN51_ELYCH</name>
<dbReference type="InterPro" id="IPR050780">
    <property type="entry name" value="Mucin_vWF_Thrombospondin_sf"/>
</dbReference>
<dbReference type="PROSITE" id="PS51233">
    <property type="entry name" value="VWFD"/>
    <property type="match status" value="2"/>
</dbReference>
<dbReference type="OrthoDB" id="6287323at2759"/>
<dbReference type="InterPro" id="IPR036084">
    <property type="entry name" value="Ser_inhib-like_sf"/>
</dbReference>
<evidence type="ECO:0000313" key="7">
    <source>
        <dbReference type="EMBL" id="RUS82961.1"/>
    </source>
</evidence>